<gene>
    <name evidence="7" type="ORF">dsmv_3718</name>
</gene>
<evidence type="ECO:0000256" key="1">
    <source>
        <dbReference type="ARBA" id="ARBA00001947"/>
    </source>
</evidence>
<organism evidence="7 8">
    <name type="scientific">Desulfococcus multivorans DSM 2059</name>
    <dbReference type="NCBI Taxonomy" id="1121405"/>
    <lineage>
        <taxon>Bacteria</taxon>
        <taxon>Pseudomonadati</taxon>
        <taxon>Thermodesulfobacteriota</taxon>
        <taxon>Desulfobacteria</taxon>
        <taxon>Desulfobacterales</taxon>
        <taxon>Desulfococcaceae</taxon>
        <taxon>Desulfococcus</taxon>
    </lineage>
</organism>
<dbReference type="AlphaFoldDB" id="S7VE76"/>
<dbReference type="Gene3D" id="3.20.20.140">
    <property type="entry name" value="Metal-dependent hydrolases"/>
    <property type="match status" value="1"/>
</dbReference>
<dbReference type="PANTHER" id="PTHR43114:SF6">
    <property type="entry name" value="ADENINE DEAMINASE"/>
    <property type="match status" value="1"/>
</dbReference>
<comment type="cofactor">
    <cofactor evidence="1">
        <name>Zn(2+)</name>
        <dbReference type="ChEBI" id="CHEBI:29105"/>
    </cofactor>
</comment>
<dbReference type="InterPro" id="IPR001365">
    <property type="entry name" value="A_deaminase_dom"/>
</dbReference>
<evidence type="ECO:0000256" key="5">
    <source>
        <dbReference type="ARBA" id="ARBA00022833"/>
    </source>
</evidence>
<sequence length="348" mass="39319">MNRLSKRELKSFAAQMPKIELHVHLEGAIPMDTLFGLIRSSRMDSSVRDMADLEKKMTYRDFAHFIETWIWKNQFIHQESDFEKIGYDVLKDLHRQNVRYVEAFYSPGDFSKQGLSVKGITSSLIRAARRATKDFGIQSRLIIDLVRDDGPDVGMERLDEVTPFLGNGVVGIGLGGSEPEYPAGAWAGIYKEAKRRGFRLTAHAGEAAGPESVWAALNDLNVERIGHGVRAGEDPRLISYLSEKQIPLEMCITSNLKTGVVPDLKAHPIVDYFKRDLLVTVNSDDPTLFNTSITQEYVTLIDGLDFTLDDLKKLSLNAIKASFMETSEKEGFRSRFETEWKNCLSSYR</sequence>
<dbReference type="InterPro" id="IPR032466">
    <property type="entry name" value="Metal_Hydrolase"/>
</dbReference>
<dbReference type="eggNOG" id="COG1816">
    <property type="taxonomic scope" value="Bacteria"/>
</dbReference>
<dbReference type="Proteomes" id="UP000014977">
    <property type="component" value="Unassembled WGS sequence"/>
</dbReference>
<feature type="domain" description="Adenosine deaminase" evidence="6">
    <location>
        <begin position="17"/>
        <end position="336"/>
    </location>
</feature>
<name>S7VE76_DESML</name>
<dbReference type="PATRIC" id="fig|1121405.3.peg.24"/>
<evidence type="ECO:0000256" key="4">
    <source>
        <dbReference type="ARBA" id="ARBA00022801"/>
    </source>
</evidence>
<protein>
    <submittedName>
        <fullName evidence="7">Adenosine deaminase</fullName>
    </submittedName>
</protein>
<keyword evidence="3" id="KW-0479">Metal-binding</keyword>
<keyword evidence="5" id="KW-0862">Zinc</keyword>
<dbReference type="EMBL" id="ATHJ01000007">
    <property type="protein sequence ID" value="EPR45034.1"/>
    <property type="molecule type" value="Genomic_DNA"/>
</dbReference>
<dbReference type="GO" id="GO:0046872">
    <property type="term" value="F:metal ion binding"/>
    <property type="evidence" value="ECO:0007669"/>
    <property type="project" value="UniProtKB-KW"/>
</dbReference>
<evidence type="ECO:0000313" key="7">
    <source>
        <dbReference type="EMBL" id="EPR45034.1"/>
    </source>
</evidence>
<evidence type="ECO:0000313" key="8">
    <source>
        <dbReference type="Proteomes" id="UP000014977"/>
    </source>
</evidence>
<comment type="caution">
    <text evidence="7">The sequence shown here is derived from an EMBL/GenBank/DDBJ whole genome shotgun (WGS) entry which is preliminary data.</text>
</comment>
<comment type="similarity">
    <text evidence="2">Belongs to the metallo-dependent hydrolases superfamily. Adenosine and AMP deaminases family.</text>
</comment>
<dbReference type="STRING" id="897.B2D07_02215"/>
<dbReference type="OrthoDB" id="105475at2"/>
<dbReference type="PANTHER" id="PTHR43114">
    <property type="entry name" value="ADENINE DEAMINASE"/>
    <property type="match status" value="1"/>
</dbReference>
<dbReference type="SUPFAM" id="SSF51556">
    <property type="entry name" value="Metallo-dependent hydrolases"/>
    <property type="match status" value="1"/>
</dbReference>
<evidence type="ECO:0000256" key="2">
    <source>
        <dbReference type="ARBA" id="ARBA00006676"/>
    </source>
</evidence>
<reference evidence="7 8" key="1">
    <citation type="journal article" date="2013" name="Genome Announc.">
        <title>Draft genome sequences for three mercury-methylating, sulfate-reducing bacteria.</title>
        <authorList>
            <person name="Brown S.D."/>
            <person name="Hurt R.A.Jr."/>
            <person name="Gilmour C.C."/>
            <person name="Elias D.A."/>
        </authorList>
    </citation>
    <scope>NUCLEOTIDE SEQUENCE [LARGE SCALE GENOMIC DNA]</scope>
    <source>
        <strain evidence="7 8">DSM 2059</strain>
    </source>
</reference>
<proteinExistence type="inferred from homology"/>
<evidence type="ECO:0000256" key="3">
    <source>
        <dbReference type="ARBA" id="ARBA00022723"/>
    </source>
</evidence>
<keyword evidence="8" id="KW-1185">Reference proteome</keyword>
<keyword evidence="4" id="KW-0378">Hydrolase</keyword>
<dbReference type="Pfam" id="PF00962">
    <property type="entry name" value="A_deaminase"/>
    <property type="match status" value="1"/>
</dbReference>
<dbReference type="RefSeq" id="WP_020875270.1">
    <property type="nucleotide sequence ID" value="NZ_ATHJ01000007.1"/>
</dbReference>
<accession>S7VE76</accession>
<dbReference type="InterPro" id="IPR006330">
    <property type="entry name" value="Ado/ade_deaminase"/>
</dbReference>
<evidence type="ECO:0000259" key="6">
    <source>
        <dbReference type="Pfam" id="PF00962"/>
    </source>
</evidence>
<dbReference type="GO" id="GO:0019239">
    <property type="term" value="F:deaminase activity"/>
    <property type="evidence" value="ECO:0007669"/>
    <property type="project" value="InterPro"/>
</dbReference>
<dbReference type="GO" id="GO:0016814">
    <property type="term" value="F:hydrolase activity, acting on carbon-nitrogen (but not peptide) bonds, in cyclic amidines"/>
    <property type="evidence" value="ECO:0007669"/>
    <property type="project" value="UniProtKB-ARBA"/>
</dbReference>
<dbReference type="NCBIfam" id="TIGR01430">
    <property type="entry name" value="aden_deam"/>
    <property type="match status" value="1"/>
</dbReference>